<evidence type="ECO:0000313" key="3">
    <source>
        <dbReference type="EMBL" id="KAF7375516.1"/>
    </source>
</evidence>
<evidence type="ECO:0000256" key="1">
    <source>
        <dbReference type="SAM" id="Coils"/>
    </source>
</evidence>
<keyword evidence="1" id="KW-0175">Coiled coil</keyword>
<evidence type="ECO:0000259" key="2">
    <source>
        <dbReference type="Pfam" id="PF12937"/>
    </source>
</evidence>
<name>A0A8H6ZFW5_9AGAR</name>
<dbReference type="AlphaFoldDB" id="A0A8H6ZFW5"/>
<dbReference type="InterPro" id="IPR001810">
    <property type="entry name" value="F-box_dom"/>
</dbReference>
<comment type="caution">
    <text evidence="3">The sequence shown here is derived from an EMBL/GenBank/DDBJ whole genome shotgun (WGS) entry which is preliminary data.</text>
</comment>
<feature type="coiled-coil region" evidence="1">
    <location>
        <begin position="26"/>
        <end position="53"/>
    </location>
</feature>
<feature type="domain" description="F-box" evidence="2">
    <location>
        <begin position="62"/>
        <end position="117"/>
    </location>
</feature>
<protein>
    <submittedName>
        <fullName evidence="3">F-box domain-containing protein</fullName>
    </submittedName>
</protein>
<dbReference type="SUPFAM" id="SSF81383">
    <property type="entry name" value="F-box domain"/>
    <property type="match status" value="1"/>
</dbReference>
<dbReference type="Gene3D" id="1.20.1280.50">
    <property type="match status" value="1"/>
</dbReference>
<dbReference type="OrthoDB" id="2269034at2759"/>
<sequence>MPLCRKCGFDSAPELEETQTDTIPSRTALRNRLSELDALITSLTAERQRLQDVADTIVYPVLSLPTEITTEIFLRCIPPQSNLRQAHSEAPFLLAQICRRWRQLALDTPHLWRSLVFNERETSIDLLQLWLFRSGNLPLDIELKCSEPTRAGPLIETVLLHCPRWRNVKFGLPEGSFSELDLRHASLPTLHSISLEPTVLWAWPESIDDPVTIMHAPSLREVHVSRLPRATIAVPWAQITALTLNRERPFPECMSILEECPNLITLHVSTTEPADGANTNLITLKSLETLTCDFGDASVLEYLTLPRLSRLTVSKIWEPQHATIFSTFIHRSACPLQFLSVEIHSTSPGVLDPFLRAVPDSVSDVEFTWNKLGSTADLFSALQSMDILPELKRLRLRAGTRMYDEEYHNLLEVLRARVEARPPRVPLESMVLDMSPFNSSMAQAMPRISRIAQLRELASAGLKINFLITTSNLSTHVVLSSSVQN</sequence>
<dbReference type="InterPro" id="IPR032675">
    <property type="entry name" value="LRR_dom_sf"/>
</dbReference>
<dbReference type="Gene3D" id="3.80.10.10">
    <property type="entry name" value="Ribonuclease Inhibitor"/>
    <property type="match status" value="1"/>
</dbReference>
<keyword evidence="4" id="KW-1185">Reference proteome</keyword>
<accession>A0A8H6ZFW5</accession>
<dbReference type="SUPFAM" id="SSF52047">
    <property type="entry name" value="RNI-like"/>
    <property type="match status" value="1"/>
</dbReference>
<gene>
    <name evidence="3" type="ORF">MSAN_00439700</name>
</gene>
<proteinExistence type="predicted"/>
<dbReference type="InterPro" id="IPR036047">
    <property type="entry name" value="F-box-like_dom_sf"/>
</dbReference>
<reference evidence="3" key="1">
    <citation type="submission" date="2020-05" db="EMBL/GenBank/DDBJ databases">
        <title>Mycena genomes resolve the evolution of fungal bioluminescence.</title>
        <authorList>
            <person name="Tsai I.J."/>
        </authorList>
    </citation>
    <scope>NUCLEOTIDE SEQUENCE</scope>
    <source>
        <strain evidence="3">160909Yilan</strain>
    </source>
</reference>
<dbReference type="Pfam" id="PF12937">
    <property type="entry name" value="F-box-like"/>
    <property type="match status" value="1"/>
</dbReference>
<dbReference type="EMBL" id="JACAZH010000002">
    <property type="protein sequence ID" value="KAF7375516.1"/>
    <property type="molecule type" value="Genomic_DNA"/>
</dbReference>
<organism evidence="3 4">
    <name type="scientific">Mycena sanguinolenta</name>
    <dbReference type="NCBI Taxonomy" id="230812"/>
    <lineage>
        <taxon>Eukaryota</taxon>
        <taxon>Fungi</taxon>
        <taxon>Dikarya</taxon>
        <taxon>Basidiomycota</taxon>
        <taxon>Agaricomycotina</taxon>
        <taxon>Agaricomycetes</taxon>
        <taxon>Agaricomycetidae</taxon>
        <taxon>Agaricales</taxon>
        <taxon>Marasmiineae</taxon>
        <taxon>Mycenaceae</taxon>
        <taxon>Mycena</taxon>
    </lineage>
</organism>
<dbReference type="Proteomes" id="UP000623467">
    <property type="component" value="Unassembled WGS sequence"/>
</dbReference>
<evidence type="ECO:0000313" key="4">
    <source>
        <dbReference type="Proteomes" id="UP000623467"/>
    </source>
</evidence>